<evidence type="ECO:0000256" key="1">
    <source>
        <dbReference type="SAM" id="Phobius"/>
    </source>
</evidence>
<feature type="transmembrane region" description="Helical" evidence="1">
    <location>
        <begin position="440"/>
        <end position="464"/>
    </location>
</feature>
<keyword evidence="3" id="KW-1185">Reference proteome</keyword>
<feature type="transmembrane region" description="Helical" evidence="1">
    <location>
        <begin position="400"/>
        <end position="420"/>
    </location>
</feature>
<feature type="transmembrane region" description="Helical" evidence="1">
    <location>
        <begin position="119"/>
        <end position="141"/>
    </location>
</feature>
<gene>
    <name evidence="2" type="ORF">EK21DRAFT_33729</name>
</gene>
<feature type="non-terminal residue" evidence="2">
    <location>
        <position position="1"/>
    </location>
</feature>
<comment type="caution">
    <text evidence="2">The sequence shown here is derived from an EMBL/GenBank/DDBJ whole genome shotgun (WGS) entry which is preliminary data.</text>
</comment>
<feature type="transmembrane region" description="Helical" evidence="1">
    <location>
        <begin position="193"/>
        <end position="214"/>
    </location>
</feature>
<proteinExistence type="predicted"/>
<dbReference type="EMBL" id="ML978179">
    <property type="protein sequence ID" value="KAF2031635.1"/>
    <property type="molecule type" value="Genomic_DNA"/>
</dbReference>
<dbReference type="PANTHER" id="PTHR42101">
    <property type="entry name" value="CHROMOSOME 16, WHOLE GENOME SHOTGUN SEQUENCE"/>
    <property type="match status" value="1"/>
</dbReference>
<protein>
    <recommendedName>
        <fullName evidence="4">Low temperature requirement A</fullName>
    </recommendedName>
</protein>
<feature type="transmembrane region" description="Helical" evidence="1">
    <location>
        <begin position="476"/>
        <end position="501"/>
    </location>
</feature>
<reference evidence="2" key="1">
    <citation type="journal article" date="2020" name="Stud. Mycol.">
        <title>101 Dothideomycetes genomes: a test case for predicting lifestyles and emergence of pathogens.</title>
        <authorList>
            <person name="Haridas S."/>
            <person name="Albert R."/>
            <person name="Binder M."/>
            <person name="Bloem J."/>
            <person name="Labutti K."/>
            <person name="Salamov A."/>
            <person name="Andreopoulos B."/>
            <person name="Baker S."/>
            <person name="Barry K."/>
            <person name="Bills G."/>
            <person name="Bluhm B."/>
            <person name="Cannon C."/>
            <person name="Castanera R."/>
            <person name="Culley D."/>
            <person name="Daum C."/>
            <person name="Ezra D."/>
            <person name="Gonzalez J."/>
            <person name="Henrissat B."/>
            <person name="Kuo A."/>
            <person name="Liang C."/>
            <person name="Lipzen A."/>
            <person name="Lutzoni F."/>
            <person name="Magnuson J."/>
            <person name="Mondo S."/>
            <person name="Nolan M."/>
            <person name="Ohm R."/>
            <person name="Pangilinan J."/>
            <person name="Park H.-J."/>
            <person name="Ramirez L."/>
            <person name="Alfaro M."/>
            <person name="Sun H."/>
            <person name="Tritt A."/>
            <person name="Yoshinaga Y."/>
            <person name="Zwiers L.-H."/>
            <person name="Turgeon B."/>
            <person name="Goodwin S."/>
            <person name="Spatafora J."/>
            <person name="Crous P."/>
            <person name="Grigoriev I."/>
        </authorList>
    </citation>
    <scope>NUCLEOTIDE SEQUENCE</scope>
    <source>
        <strain evidence="2">CBS 110217</strain>
    </source>
</reference>
<organism evidence="2 3">
    <name type="scientific">Setomelanomma holmii</name>
    <dbReference type="NCBI Taxonomy" id="210430"/>
    <lineage>
        <taxon>Eukaryota</taxon>
        <taxon>Fungi</taxon>
        <taxon>Dikarya</taxon>
        <taxon>Ascomycota</taxon>
        <taxon>Pezizomycotina</taxon>
        <taxon>Dothideomycetes</taxon>
        <taxon>Pleosporomycetidae</taxon>
        <taxon>Pleosporales</taxon>
        <taxon>Pleosporineae</taxon>
        <taxon>Phaeosphaeriaceae</taxon>
        <taxon>Setomelanomma</taxon>
    </lineage>
</organism>
<evidence type="ECO:0008006" key="4">
    <source>
        <dbReference type="Google" id="ProtNLM"/>
    </source>
</evidence>
<dbReference type="InterPro" id="IPR010640">
    <property type="entry name" value="Low_temperature_requirement_A"/>
</dbReference>
<dbReference type="Proteomes" id="UP000799777">
    <property type="component" value="Unassembled WGS sequence"/>
</dbReference>
<sequence>PWFPDPMDGWNEESESFSPRHEAATIELFFDLWFVANLATFTQYHAITNRYTFWSYIAFFMILWTSWFHVVCFDTRFTSDSVWERACKTVHFCAFAAFALVGYKFAPRAKDVQSATPHWIYRTMCFAVLLSRAWLALQYLVTTMMCTTRKHRALRLTLPLAVNSLLFLCVAAVFGGLFAGFRSIKQDLTGVLIGVYVVLTLEFFGSLTISMFWCKLSFRTTHIGERLGLLGLIIIGEGVIGLSKTIVRTMGKNGPTIGSAAQVFCIILILVFMWILYFDKVPRYRFGTVKQQVWMGLHLPFHLAILGVVEGSQQLVQARYIYYNTGVMAHKVWYGCVGQHLDGAALRNNLTKNIEYFKLNESARGIIALEDVYRDIYLLGNTSNVCSPANTTDLSNEFRGIPYTFAQFFTNAMGAMFQSFDIDIPIKGPVTTLSIAFESWLLVYTYFWSAIILLLVCYLVTSLLAETDGRGHWRSLIRYASLTVLSRAAMIIMAVVLLAYGKTDGPIYTFIQSFIATGWLLPTVVLAFWIICITDRLGKMW</sequence>
<feature type="transmembrane region" description="Helical" evidence="1">
    <location>
        <begin position="89"/>
        <end position="107"/>
    </location>
</feature>
<feature type="non-terminal residue" evidence="2">
    <location>
        <position position="541"/>
    </location>
</feature>
<dbReference type="PANTHER" id="PTHR42101:SF1">
    <property type="entry name" value="LOW TEMPERATURE REQUIREMENT A"/>
    <property type="match status" value="1"/>
</dbReference>
<keyword evidence="1" id="KW-0812">Transmembrane</keyword>
<feature type="transmembrane region" description="Helical" evidence="1">
    <location>
        <begin position="226"/>
        <end position="247"/>
    </location>
</feature>
<keyword evidence="1" id="KW-1133">Transmembrane helix</keyword>
<feature type="transmembrane region" description="Helical" evidence="1">
    <location>
        <begin position="153"/>
        <end position="181"/>
    </location>
</feature>
<dbReference type="OrthoDB" id="3177213at2759"/>
<feature type="transmembrane region" description="Helical" evidence="1">
    <location>
        <begin position="53"/>
        <end position="77"/>
    </location>
</feature>
<evidence type="ECO:0000313" key="3">
    <source>
        <dbReference type="Proteomes" id="UP000799777"/>
    </source>
</evidence>
<evidence type="ECO:0000313" key="2">
    <source>
        <dbReference type="EMBL" id="KAF2031635.1"/>
    </source>
</evidence>
<dbReference type="Pfam" id="PF06772">
    <property type="entry name" value="LtrA"/>
    <property type="match status" value="1"/>
</dbReference>
<accession>A0A9P4LNV8</accession>
<dbReference type="AlphaFoldDB" id="A0A9P4LNV8"/>
<name>A0A9P4LNV8_9PLEO</name>
<keyword evidence="1" id="KW-0472">Membrane</keyword>
<feature type="transmembrane region" description="Helical" evidence="1">
    <location>
        <begin position="259"/>
        <end position="278"/>
    </location>
</feature>
<feature type="transmembrane region" description="Helical" evidence="1">
    <location>
        <begin position="507"/>
        <end position="531"/>
    </location>
</feature>